<dbReference type="AlphaFoldDB" id="A0A1G2JLS6"/>
<evidence type="ECO:0000313" key="2">
    <source>
        <dbReference type="EMBL" id="OGZ88069.1"/>
    </source>
</evidence>
<protein>
    <recommendedName>
        <fullName evidence="4">DUF5666 domain-containing protein</fullName>
    </recommendedName>
</protein>
<dbReference type="Proteomes" id="UP000178935">
    <property type="component" value="Unassembled WGS sequence"/>
</dbReference>
<proteinExistence type="predicted"/>
<evidence type="ECO:0000313" key="3">
    <source>
        <dbReference type="Proteomes" id="UP000178935"/>
    </source>
</evidence>
<accession>A0A1G2JLS6</accession>
<evidence type="ECO:0008006" key="4">
    <source>
        <dbReference type="Google" id="ProtNLM"/>
    </source>
</evidence>
<reference evidence="2 3" key="1">
    <citation type="journal article" date="2016" name="Nat. Commun.">
        <title>Thousands of microbial genomes shed light on interconnected biogeochemical processes in an aquifer system.</title>
        <authorList>
            <person name="Anantharaman K."/>
            <person name="Brown C.T."/>
            <person name="Hug L.A."/>
            <person name="Sharon I."/>
            <person name="Castelle C.J."/>
            <person name="Probst A.J."/>
            <person name="Thomas B.C."/>
            <person name="Singh A."/>
            <person name="Wilkins M.J."/>
            <person name="Karaoz U."/>
            <person name="Brodie E.L."/>
            <person name="Williams K.H."/>
            <person name="Hubbard S.S."/>
            <person name="Banfield J.F."/>
        </authorList>
    </citation>
    <scope>NUCLEOTIDE SEQUENCE [LARGE SCALE GENOMIC DNA]</scope>
</reference>
<gene>
    <name evidence="2" type="ORF">A2561_05505</name>
</gene>
<organism evidence="2 3">
    <name type="scientific">Candidatus Staskawiczbacteria bacterium RIFOXYD1_FULL_32_13</name>
    <dbReference type="NCBI Taxonomy" id="1802234"/>
    <lineage>
        <taxon>Bacteria</taxon>
        <taxon>Candidatus Staskawicziibacteriota</taxon>
    </lineage>
</organism>
<name>A0A1G2JLS6_9BACT</name>
<keyword evidence="1" id="KW-1133">Transmembrane helix</keyword>
<keyword evidence="1" id="KW-0812">Transmembrane</keyword>
<feature type="transmembrane region" description="Helical" evidence="1">
    <location>
        <begin position="6"/>
        <end position="27"/>
    </location>
</feature>
<evidence type="ECO:0000256" key="1">
    <source>
        <dbReference type="SAM" id="Phobius"/>
    </source>
</evidence>
<dbReference type="EMBL" id="MHPU01000033">
    <property type="protein sequence ID" value="OGZ88069.1"/>
    <property type="molecule type" value="Genomic_DNA"/>
</dbReference>
<keyword evidence="1" id="KW-0472">Membrane</keyword>
<comment type="caution">
    <text evidence="2">The sequence shown here is derived from an EMBL/GenBank/DDBJ whole genome shotgun (WGS) entry which is preliminary data.</text>
</comment>
<sequence>MERKNLTIIIVVAVVAVIIGLALGMNLSPKSAVSKEQSNKFETAVKSLSSKVIPSIIAYGQVTKIENKNITLTYNNETLTIPLTQSTSIYTFVAPETGSKTTAPTQKKAAFSEIKVGDSLNITIKLLPDGTIEGQSVIILIKAK</sequence>